<keyword evidence="20 36" id="KW-0472">Membrane</keyword>
<evidence type="ECO:0000256" key="11">
    <source>
        <dbReference type="ARBA" id="ARBA00022692"/>
    </source>
</evidence>
<dbReference type="CDD" id="cd03291">
    <property type="entry name" value="ABCC_CFTR1"/>
    <property type="match status" value="1"/>
</dbReference>
<evidence type="ECO:0000256" key="5">
    <source>
        <dbReference type="ARBA" id="ARBA00009118"/>
    </source>
</evidence>
<sequence length="1400" mass="158453">MFYGIILYLGEVTKAVQPLLLGRIIASYDPDNEAERSIAIYLGIGLCLLFIVRTLLLHPAIFGLHHIGMQMRIAMFSLIYKKTLKLSSRVLDKISIGQLVSLLSNNLNKFDEGLALAHFVWIAPLQVTLLMGLLWDLLQASAFCGLAFLIVLALFQAGLGRMMMKYRDQRAGKINERLVITSEMIENIQSVKAYCWEEAMEKMIENLRQTELKLTRKAAYVRYFNSSAFFFSGFFVVFLSVLPYALIKGIVLRRIFTTISFCIVLRMAVTRQFPWAVQTWYDSLGAINKIQDFLQKQEYKTLEYNLTTTEVVMENVTAFWEEGFGELFEKAKQNNDRKISNGDNSLFFSNFSLLGTPVLKDISFKIERGQLLAVAGSTGAGKTSLLMMIMGELEPSEGKIKHSGRISFCSQFSWIMPGTIKENIIFGVSYDEYRYRSVIKACQLEEDISKFAEKDNIVLGEGGIQLSGGQRARISLARAVYKDADLYLLDSPFGYLDVLTEKEIFESCVCKLMANKTRILVTSKMEHLKKADKILILHEGSSYFYGTFSELQNLRPDFSSKLMGYDSFDQFSAERRNSILTETLRRFSLEGDATVSWNETKKQSFKQTGEFGDKRKNSILNPINSIRKFSIVQKTPLQMNGIEEDSDEPLERRLSLVPDSEQGEAILPRSNVINTGPTFQRRRRQSVLNLMTRSSVNQGQSIHRKTATSTRKMSLAPQANLTEMDIYSRRLSQDSGLEISEEINEDDLKECFFDDVESIPTVTTWNTYLRYITIHKSLIFVLIWCLVIFLAEVAASLVVLWLLKETPPQDSGNSTKGANNSYAVIITSTSSYYVFYIYVGVADTLLALGLFRGLPLVHTLITVSKILHHKMLHSVLQAPMSTLNTLKAGGILNRFSKDMAILDDLLPLTIFDFIQLLLIVIGAVAVVSVLQPYIFLATVPVIAAFIILRAYFLHTSQQLKQLESEGRSPIFTHLVTSLKGLWTLRAFGRQPYFETLFHKALNLHTANWFLYLSTLRWFQMRIEMIFVIFFIAVTFISILTTGEGEGTVGIILTLAMNIMSTLQWAVNSSIDVDSLMRSVSRVFKFIDMPTEDSKPTKSVKPSKDGQLSKVMIIENQYVKKDDIWPSGGQMTVKDLTAKYTDGGNAILENISFSISPGQRVGLLGRTGSGKSTLLSAFLRLLNTEGEIQIDGVSWDSITLQQWRKAFGVIPQKVFIFSGTFRKNLDPYGQWNDQEIWKVADEVGLRSVIEQFPGKLDFVLVDGGNVLSHGHKQLICLARSVLSKAKILLLDEPSAHLDPITYQIIRRTLKQAFADCTVILSEHRIEAMLECQRFLVIEENKVRQYDSIQKLLSEKSLFQQAISSSDPLKLFPHRNSSKHKSRSKIAALQEETEEEVQETRL</sequence>
<evidence type="ECO:0000256" key="21">
    <source>
        <dbReference type="ARBA" id="ARBA00023139"/>
    </source>
</evidence>
<keyword evidence="23" id="KW-0325">Glycoprotein</keyword>
<keyword evidence="25" id="KW-0413">Isomerase</keyword>
<feature type="region of interest" description="Disordered" evidence="37">
    <location>
        <begin position="1368"/>
        <end position="1400"/>
    </location>
</feature>
<dbReference type="PANTHER" id="PTHR24223">
    <property type="entry name" value="ATP-BINDING CASSETTE SUB-FAMILY C"/>
    <property type="match status" value="1"/>
</dbReference>
<keyword evidence="18 36" id="KW-1133">Transmembrane helix</keyword>
<dbReference type="SMART" id="SM00382">
    <property type="entry name" value="AAA"/>
    <property type="match status" value="2"/>
</dbReference>
<keyword evidence="11 36" id="KW-0812">Transmembrane</keyword>
<feature type="transmembrane region" description="Helical" evidence="36">
    <location>
        <begin position="778"/>
        <end position="803"/>
    </location>
</feature>
<evidence type="ECO:0000256" key="13">
    <source>
        <dbReference type="ARBA" id="ARBA00022741"/>
    </source>
</evidence>
<dbReference type="EC" id="5.6.1.6" evidence="6 36"/>
<comment type="function">
    <text evidence="36">Epithelial ion channel that plays an important role in the regulation of epithelial ion and water transport and fluid homeostasis. Mediates the transport of chloride ions across the cell membrane. Possesses an intrinsic ATPase activity and utilizes ATP to gate its channel; the passive flow of anions through the channel is gated by cycles of ATP binding and hydrolysis by the ATP-binding domains. The ion channel is also permeable to HCO(3)(-); selectivity depends on the extracellular chloride concentration. Exerts its function also by modulating the activity of other ion channels and transporters. Contributes to the regulation of the pH and the ion content of the epithelial fluid layer.</text>
</comment>
<feature type="domain" description="ABC transporter" evidence="38">
    <location>
        <begin position="1130"/>
        <end position="1363"/>
    </location>
</feature>
<dbReference type="CDD" id="cd03289">
    <property type="entry name" value="ABCC_CFTR2"/>
    <property type="match status" value="1"/>
</dbReference>
<dbReference type="CDD" id="cd18594">
    <property type="entry name" value="ABC_6TM_CFTR_D1"/>
    <property type="match status" value="1"/>
</dbReference>
<dbReference type="Pfam" id="PF14396">
    <property type="entry name" value="CFTR_R"/>
    <property type="match status" value="1"/>
</dbReference>
<evidence type="ECO:0000256" key="23">
    <source>
        <dbReference type="ARBA" id="ARBA00023180"/>
    </source>
</evidence>
<evidence type="ECO:0000256" key="3">
    <source>
        <dbReference type="ARBA" id="ARBA00004477"/>
    </source>
</evidence>
<keyword evidence="17" id="KW-0832">Ubl conjugation</keyword>
<evidence type="ECO:0000256" key="37">
    <source>
        <dbReference type="SAM" id="MobiDB-lite"/>
    </source>
</evidence>
<dbReference type="Gene3D" id="3.40.50.300">
    <property type="entry name" value="P-loop containing nucleotide triphosphate hydrolases"/>
    <property type="match status" value="2"/>
</dbReference>
<dbReference type="SUPFAM" id="SSF90123">
    <property type="entry name" value="ABC transporter transmembrane region"/>
    <property type="match status" value="2"/>
</dbReference>
<dbReference type="InterPro" id="IPR009147">
    <property type="entry name" value="CFTR/ABCC7"/>
</dbReference>
<evidence type="ECO:0000256" key="2">
    <source>
        <dbReference type="ARBA" id="ARBA00004424"/>
    </source>
</evidence>
<proteinExistence type="inferred from homology"/>
<dbReference type="InterPro" id="IPR011527">
    <property type="entry name" value="ABC1_TM_dom"/>
</dbReference>
<dbReference type="Pfam" id="PF00664">
    <property type="entry name" value="ABC_membrane"/>
    <property type="match status" value="2"/>
</dbReference>
<feature type="transmembrane region" description="Helical" evidence="36">
    <location>
        <begin position="223"/>
        <end position="245"/>
    </location>
</feature>
<evidence type="ECO:0000256" key="22">
    <source>
        <dbReference type="ARBA" id="ARBA00023173"/>
    </source>
</evidence>
<feature type="transmembrane region" description="Helical" evidence="36">
    <location>
        <begin position="140"/>
        <end position="160"/>
    </location>
</feature>
<evidence type="ECO:0000256" key="16">
    <source>
        <dbReference type="ARBA" id="ARBA00022840"/>
    </source>
</evidence>
<feature type="transmembrane region" description="Helical" evidence="36">
    <location>
        <begin position="6"/>
        <end position="26"/>
    </location>
</feature>
<keyword evidence="14" id="KW-0967">Endosome</keyword>
<evidence type="ECO:0000256" key="18">
    <source>
        <dbReference type="ARBA" id="ARBA00022989"/>
    </source>
</evidence>
<comment type="catalytic activity">
    <reaction evidence="28">
        <text>chloride(in) = chloride(out)</text>
        <dbReference type="Rhea" id="RHEA:29823"/>
        <dbReference type="ChEBI" id="CHEBI:17996"/>
    </reaction>
</comment>
<evidence type="ECO:0000256" key="6">
    <source>
        <dbReference type="ARBA" id="ARBA00012195"/>
    </source>
</evidence>
<protein>
    <recommendedName>
        <fullName evidence="7 36">Cystic fibrosis transmembrane conductance regulator</fullName>
        <ecNumber evidence="6 36">5.6.1.6</ecNumber>
    </recommendedName>
    <alternativeName>
        <fullName evidence="29 36">ATP-binding cassette sub-family C member 7</fullName>
    </alternativeName>
    <alternativeName>
        <fullName evidence="30 36">Channel conductance-controlling ATPase</fullName>
    </alternativeName>
    <alternativeName>
        <fullName evidence="31 36">cAMP-dependent chloride channel</fullName>
    </alternativeName>
</protein>
<evidence type="ECO:0000256" key="7">
    <source>
        <dbReference type="ARBA" id="ARBA00016668"/>
    </source>
</evidence>
<feature type="domain" description="ABC transporter" evidence="38">
    <location>
        <begin position="341"/>
        <end position="564"/>
    </location>
</feature>
<dbReference type="PROSITE" id="PS00211">
    <property type="entry name" value="ABC_TRANSPORTER_1"/>
    <property type="match status" value="1"/>
</dbReference>
<dbReference type="PROSITE" id="PS50929">
    <property type="entry name" value="ABC_TM1F"/>
    <property type="match status" value="2"/>
</dbReference>
<dbReference type="InterPro" id="IPR036640">
    <property type="entry name" value="ABC1_TM_sf"/>
</dbReference>
<evidence type="ECO:0000256" key="24">
    <source>
        <dbReference type="ARBA" id="ARBA00023214"/>
    </source>
</evidence>
<comment type="catalytic activity">
    <reaction evidence="32 36">
        <text>ATP + H2O + closed Cl(-) channel = ADP + phosphate + open Cl(-) channel.</text>
        <dbReference type="EC" id="5.6.1.6"/>
    </reaction>
</comment>
<evidence type="ECO:0000256" key="14">
    <source>
        <dbReference type="ARBA" id="ARBA00022753"/>
    </source>
</evidence>
<keyword evidence="13 36" id="KW-0547">Nucleotide-binding</keyword>
<dbReference type="InterPro" id="IPR003439">
    <property type="entry name" value="ABC_transporter-like_ATP-bd"/>
</dbReference>
<feature type="transmembrane region" description="Helical" evidence="36">
    <location>
        <begin position="905"/>
        <end position="927"/>
    </location>
</feature>
<keyword evidence="26" id="KW-0449">Lipoprotein</keyword>
<dbReference type="SUPFAM" id="SSF52540">
    <property type="entry name" value="P-loop containing nucleoside triphosphate hydrolases"/>
    <property type="match status" value="2"/>
</dbReference>
<comment type="subcellular location">
    <subcellularLocation>
        <location evidence="2">Apical cell membrane</location>
        <topology evidence="2">Multi-pass membrane protein</topology>
    </subcellularLocation>
    <subcellularLocation>
        <location evidence="36">Cell membrane</location>
        <topology evidence="36">Multi-pass membrane protein</topology>
    </subcellularLocation>
    <subcellularLocation>
        <location evidence="4">Early endosome membrane</location>
        <topology evidence="4">Multi-pass membrane protein</topology>
    </subcellularLocation>
    <subcellularLocation>
        <location evidence="3">Endoplasmic reticulum membrane</location>
        <topology evidence="3">Multi-pass membrane protein</topology>
    </subcellularLocation>
    <subcellularLocation>
        <location evidence="1">Recycling endosome membrane</location>
        <topology evidence="1">Multi-pass membrane protein</topology>
    </subcellularLocation>
</comment>
<dbReference type="Gene3D" id="1.20.1560.10">
    <property type="entry name" value="ABC transporter type 1, transmembrane domain"/>
    <property type="match status" value="2"/>
</dbReference>
<evidence type="ECO:0000256" key="25">
    <source>
        <dbReference type="ARBA" id="ARBA00023235"/>
    </source>
</evidence>
<feature type="compositionally biased region" description="Basic residues" evidence="37">
    <location>
        <begin position="1370"/>
        <end position="1382"/>
    </location>
</feature>
<keyword evidence="9" id="KW-1003">Cell membrane</keyword>
<dbReference type="RefSeq" id="XP_070472460.1">
    <property type="nucleotide sequence ID" value="XM_070616359.1"/>
</dbReference>
<reference evidence="41" key="1">
    <citation type="submission" date="2025-08" db="UniProtKB">
        <authorList>
            <consortium name="RefSeq"/>
        </authorList>
    </citation>
    <scope>IDENTIFICATION</scope>
    <source>
        <tissue evidence="41">Blood</tissue>
    </source>
</reference>
<comment type="caution">
    <text evidence="36">Lacks conserved residue(s) required for the propagation of feature annotation.</text>
</comment>
<evidence type="ECO:0000256" key="29">
    <source>
        <dbReference type="ARBA" id="ARBA00029720"/>
    </source>
</evidence>
<dbReference type="InterPro" id="IPR027417">
    <property type="entry name" value="P-loop_NTPase"/>
</dbReference>
<evidence type="ECO:0000256" key="35">
    <source>
        <dbReference type="ARBA" id="ARBA00093570"/>
    </source>
</evidence>
<evidence type="ECO:0000256" key="27">
    <source>
        <dbReference type="ARBA" id="ARBA00023303"/>
    </source>
</evidence>
<dbReference type="InterPro" id="IPR025837">
    <property type="entry name" value="CFTR_reg_dom"/>
</dbReference>
<dbReference type="GeneID" id="103550601"/>
<dbReference type="PRINTS" id="PR01851">
    <property type="entry name" value="CYSFIBREGLTR"/>
</dbReference>
<dbReference type="InterPro" id="IPR003593">
    <property type="entry name" value="AAA+_ATPase"/>
</dbReference>
<comment type="subunit">
    <text evidence="35">Monomer; does not require oligomerization for channel activity. May form oligomers in the membrane. Interacts with SLC26A3, SLC26A6 and NHERF1. Interacts with SHANK2. Interacts with MYO6. Interacts (via C-terminus) with GOPC (via PDZ domain); this promotes CFTR internalization and thereby decreases channel activity. Interacts with SLC4A7 through NHERF1. Found in a complex with MYO5B and RAB11A. Interacts with ANO1. Interacts with SLC26A8. Interacts with AHCYL1; the interaction increases CFTR activity. Interacts with CSE1L. The core-glycosylated form interacts with GORASP2 (via PDZ GRASP-type 1 domain) in respone to ER stress. Interacts with MARCHF2; the interaction leads to CFTR ubiqtuitination and degradation. Interacts with ADGRG2.</text>
</comment>
<comment type="catalytic activity">
    <reaction evidence="34">
        <text>ATP + H2O = ADP + phosphate + H(+)</text>
        <dbReference type="Rhea" id="RHEA:13065"/>
        <dbReference type="ChEBI" id="CHEBI:15377"/>
        <dbReference type="ChEBI" id="CHEBI:15378"/>
        <dbReference type="ChEBI" id="CHEBI:30616"/>
        <dbReference type="ChEBI" id="CHEBI:43474"/>
        <dbReference type="ChEBI" id="CHEBI:456216"/>
    </reaction>
    <physiologicalReaction direction="left-to-right" evidence="34">
        <dbReference type="Rhea" id="RHEA:13066"/>
    </physiologicalReaction>
</comment>
<dbReference type="CDD" id="cd18600">
    <property type="entry name" value="ABC_6TM_CFTR_D2"/>
    <property type="match status" value="1"/>
</dbReference>
<keyword evidence="8 36" id="KW-0813">Transport</keyword>
<evidence type="ECO:0000256" key="12">
    <source>
        <dbReference type="ARBA" id="ARBA00022737"/>
    </source>
</evidence>
<dbReference type="InterPro" id="IPR050173">
    <property type="entry name" value="ABC_transporter_C-like"/>
</dbReference>
<evidence type="ECO:0000256" key="31">
    <source>
        <dbReference type="ARBA" id="ARBA00033163"/>
    </source>
</evidence>
<dbReference type="InterPro" id="IPR017871">
    <property type="entry name" value="ABC_transporter-like_CS"/>
</dbReference>
<evidence type="ECO:0000259" key="38">
    <source>
        <dbReference type="PROSITE" id="PS50893"/>
    </source>
</evidence>
<dbReference type="PANTHER" id="PTHR24223:SF19">
    <property type="entry name" value="CYSTIC FIBROSIS TRANSMEMBRANE CONDUCTANCE REGULATOR"/>
    <property type="match status" value="1"/>
</dbReference>
<evidence type="ECO:0000256" key="19">
    <source>
        <dbReference type="ARBA" id="ARBA00023065"/>
    </source>
</evidence>
<keyword evidence="27 36" id="KW-0407">Ion channel</keyword>
<feature type="transmembrane region" description="Helical" evidence="36">
    <location>
        <begin position="933"/>
        <end position="952"/>
    </location>
</feature>
<keyword evidence="10 36" id="KW-0597">Phosphoprotein</keyword>
<comment type="similarity">
    <text evidence="5 36">Belongs to the ABC transporter superfamily. ABCC family. CFTR transporter (TC 3.A.1.202) subfamily.</text>
</comment>
<evidence type="ECO:0000256" key="20">
    <source>
        <dbReference type="ARBA" id="ARBA00023136"/>
    </source>
</evidence>
<evidence type="ECO:0000256" key="15">
    <source>
        <dbReference type="ARBA" id="ARBA00022824"/>
    </source>
</evidence>
<keyword evidence="22 36" id="KW-0869">Chloride channel</keyword>
<evidence type="ECO:0000256" key="30">
    <source>
        <dbReference type="ARBA" id="ARBA00031358"/>
    </source>
</evidence>
<evidence type="ECO:0000256" key="34">
    <source>
        <dbReference type="ARBA" id="ARBA00048778"/>
    </source>
</evidence>
<dbReference type="InterPro" id="IPR047082">
    <property type="entry name" value="CFTR1_ATP-bd_dom1"/>
</dbReference>
<feature type="transmembrane region" description="Helical" evidence="36">
    <location>
        <begin position="38"/>
        <end position="56"/>
    </location>
</feature>
<name>A0ABM4P5I6_EQUPR</name>
<evidence type="ECO:0000256" key="36">
    <source>
        <dbReference type="RuleBase" id="RU362037"/>
    </source>
</evidence>
<feature type="transmembrane region" description="Helical" evidence="36">
    <location>
        <begin position="1022"/>
        <end position="1040"/>
    </location>
</feature>
<keyword evidence="19 36" id="KW-0406">Ion transport</keyword>
<accession>A0ABM4P5I6</accession>
<keyword evidence="40" id="KW-1185">Reference proteome</keyword>
<keyword evidence="16 36" id="KW-0067">ATP-binding</keyword>
<evidence type="ECO:0000256" key="4">
    <source>
        <dbReference type="ARBA" id="ARBA00004520"/>
    </source>
</evidence>
<evidence type="ECO:0000256" key="8">
    <source>
        <dbReference type="ARBA" id="ARBA00022448"/>
    </source>
</evidence>
<evidence type="ECO:0000256" key="32">
    <source>
        <dbReference type="ARBA" id="ARBA00034073"/>
    </source>
</evidence>
<evidence type="ECO:0000256" key="26">
    <source>
        <dbReference type="ARBA" id="ARBA00023288"/>
    </source>
</evidence>
<organism evidence="40 41">
    <name type="scientific">Equus przewalskii</name>
    <name type="common">Przewalski's horse</name>
    <name type="synonym">Equus caballus przewalskii</name>
    <dbReference type="NCBI Taxonomy" id="9798"/>
    <lineage>
        <taxon>Eukaryota</taxon>
        <taxon>Metazoa</taxon>
        <taxon>Chordata</taxon>
        <taxon>Craniata</taxon>
        <taxon>Vertebrata</taxon>
        <taxon>Euteleostomi</taxon>
        <taxon>Mammalia</taxon>
        <taxon>Eutheria</taxon>
        <taxon>Laurasiatheria</taxon>
        <taxon>Perissodactyla</taxon>
        <taxon>Equidae</taxon>
        <taxon>Equus</taxon>
    </lineage>
</organism>
<feature type="domain" description="ABC transmembrane type-1" evidence="39">
    <location>
        <begin position="1"/>
        <end position="242"/>
    </location>
</feature>
<evidence type="ECO:0000256" key="17">
    <source>
        <dbReference type="ARBA" id="ARBA00022843"/>
    </source>
</evidence>
<evidence type="ECO:0000313" key="40">
    <source>
        <dbReference type="Proteomes" id="UP001652662"/>
    </source>
</evidence>
<gene>
    <name evidence="41" type="primary">CFTR</name>
</gene>
<evidence type="ECO:0000259" key="39">
    <source>
        <dbReference type="PROSITE" id="PS50929"/>
    </source>
</evidence>
<keyword evidence="24 36" id="KW-0868">Chloride</keyword>
<comment type="catalytic activity">
    <reaction evidence="33">
        <text>hydrogencarbonate(in) = hydrogencarbonate(out)</text>
        <dbReference type="Rhea" id="RHEA:28695"/>
        <dbReference type="ChEBI" id="CHEBI:17544"/>
    </reaction>
</comment>
<evidence type="ECO:0000256" key="28">
    <source>
        <dbReference type="ARBA" id="ARBA00024167"/>
    </source>
</evidence>
<dbReference type="Pfam" id="PF00005">
    <property type="entry name" value="ABC_tran"/>
    <property type="match status" value="2"/>
</dbReference>
<dbReference type="NCBIfam" id="TIGR01271">
    <property type="entry name" value="CFTR_protein"/>
    <property type="match status" value="1"/>
</dbReference>
<keyword evidence="15" id="KW-0256">Endoplasmic reticulum</keyword>
<dbReference type="Proteomes" id="UP001652662">
    <property type="component" value="Chromosome 4"/>
</dbReference>
<dbReference type="PROSITE" id="PS50893">
    <property type="entry name" value="ABC_TRANSPORTER_2"/>
    <property type="match status" value="2"/>
</dbReference>
<evidence type="ECO:0000256" key="33">
    <source>
        <dbReference type="ARBA" id="ARBA00044653"/>
    </source>
</evidence>
<keyword evidence="21" id="KW-0564">Palmitate</keyword>
<feature type="transmembrane region" description="Helical" evidence="36">
    <location>
        <begin position="1046"/>
        <end position="1066"/>
    </location>
</feature>
<evidence type="ECO:0000313" key="41">
    <source>
        <dbReference type="RefSeq" id="XP_070472460.1"/>
    </source>
</evidence>
<evidence type="ECO:0000256" key="10">
    <source>
        <dbReference type="ARBA" id="ARBA00022553"/>
    </source>
</evidence>
<feature type="domain" description="ABC transmembrane type-1" evidence="39">
    <location>
        <begin position="779"/>
        <end position="1077"/>
    </location>
</feature>
<feature type="compositionally biased region" description="Acidic residues" evidence="37">
    <location>
        <begin position="1389"/>
        <end position="1400"/>
    </location>
</feature>
<evidence type="ECO:0000256" key="1">
    <source>
        <dbReference type="ARBA" id="ARBA00004195"/>
    </source>
</evidence>
<evidence type="ECO:0000256" key="9">
    <source>
        <dbReference type="ARBA" id="ARBA00022475"/>
    </source>
</evidence>
<keyword evidence="12" id="KW-0677">Repeat</keyword>